<dbReference type="PANTHER" id="PTHR43630">
    <property type="entry name" value="POLY-BETA-1,6-N-ACETYL-D-GLUCOSAMINE SYNTHASE"/>
    <property type="match status" value="1"/>
</dbReference>
<evidence type="ECO:0000259" key="1">
    <source>
        <dbReference type="Pfam" id="PF00535"/>
    </source>
</evidence>
<dbReference type="AlphaFoldDB" id="A0A366SIV9"/>
<comment type="caution">
    <text evidence="2">The sequence shown here is derived from an EMBL/GenBank/DDBJ whole genome shotgun (WGS) entry which is preliminary data.</text>
</comment>
<dbReference type="Proteomes" id="UP000252800">
    <property type="component" value="Unassembled WGS sequence"/>
</dbReference>
<evidence type="ECO:0000313" key="2">
    <source>
        <dbReference type="EMBL" id="RBR31782.1"/>
    </source>
</evidence>
<protein>
    <recommendedName>
        <fullName evidence="1">Glycosyltransferase 2-like domain-containing protein</fullName>
    </recommendedName>
</protein>
<dbReference type="InterPro" id="IPR001173">
    <property type="entry name" value="Glyco_trans_2-like"/>
</dbReference>
<dbReference type="RefSeq" id="WP_113783630.1">
    <property type="nucleotide sequence ID" value="NZ_KZ845739.1"/>
</dbReference>
<dbReference type="InterPro" id="IPR029044">
    <property type="entry name" value="Nucleotide-diphossugar_trans"/>
</dbReference>
<proteinExistence type="predicted"/>
<dbReference type="PANTHER" id="PTHR43630:SF2">
    <property type="entry name" value="GLYCOSYLTRANSFERASE"/>
    <property type="match status" value="1"/>
</dbReference>
<evidence type="ECO:0000313" key="3">
    <source>
        <dbReference type="Proteomes" id="UP000252800"/>
    </source>
</evidence>
<reference evidence="2 3" key="1">
    <citation type="submission" date="2015-06" db="EMBL/GenBank/DDBJ databases">
        <title>The Genome Sequence of Enterococcus cecorum 170AEA1.</title>
        <authorList>
            <consortium name="The Broad Institute Genomics Platform"/>
            <consortium name="The Broad Institute Genome Sequencing Center for Infectious Disease"/>
            <person name="Earl A.M."/>
            <person name="Van Tyne D."/>
            <person name="Lebreton F."/>
            <person name="Saavedra J.T."/>
            <person name="Gilmore M.S."/>
            <person name="Manson McGuire A."/>
            <person name="Clock S."/>
            <person name="Crupain M."/>
            <person name="Rangan U."/>
            <person name="Young S."/>
            <person name="Abouelleil A."/>
            <person name="Cao P."/>
            <person name="Chapman S.B."/>
            <person name="Griggs A."/>
            <person name="Priest M."/>
            <person name="Shea T."/>
            <person name="Wortman J."/>
            <person name="Nusbaum C."/>
            <person name="Birren B."/>
        </authorList>
    </citation>
    <scope>NUCLEOTIDE SEQUENCE [LARGE SCALE GENOMIC DNA]</scope>
    <source>
        <strain evidence="2 3">170AEA1</strain>
    </source>
</reference>
<feature type="domain" description="Glycosyltransferase 2-like" evidence="1">
    <location>
        <begin position="30"/>
        <end position="156"/>
    </location>
</feature>
<dbReference type="Pfam" id="PF00535">
    <property type="entry name" value="Glycos_transf_2"/>
    <property type="match status" value="1"/>
</dbReference>
<dbReference type="SUPFAM" id="SSF53448">
    <property type="entry name" value="Nucleotide-diphospho-sugar transferases"/>
    <property type="match status" value="1"/>
</dbReference>
<gene>
    <name evidence="2" type="ORF">EB18_00205</name>
</gene>
<dbReference type="Gene3D" id="3.90.550.10">
    <property type="entry name" value="Spore Coat Polysaccharide Biosynthesis Protein SpsA, Chain A"/>
    <property type="match status" value="1"/>
</dbReference>
<sequence>MITGIEINQPTRINRIATGECLLSISLLVSNQRKTIRKCMESIRPLLEQVPSELIIVDTVGEEKSDGSLAIAREYADKIVHFTWCDDFAAARNAGLKECSGQWFMYMDDDEYFDDVTPLIDFFSQPELFLYYQTIEIGGRDYDSYNGNSYNYRQSIRLFRRDEDSYFEGKVHEHFVPSRVPLYTSAAFVHHFGYVHVYDKTQRNEVIIDEQLTARKDDFVAWLQLILGTPANQVLKKIALAEQALTFAKKDSYEGLEFFQQKALIEIIAYLTQFYQGVGQLSKAQALLENYQYLANGNQFVQGLFAYLQLSNDLIEGNTLQAVADFTKLQQMVAYFEENQQAFNELYTPMHRDKVSVSTLKTALHQLSRQIENTQDVELQLKLFKQLNWQLISLDTVDLVSRFMKASLFVQNTQTLKTIYQHCKAIQEEQLFIRSCQALMFTLKSEQKGTFRQMLATYAAENIYFAYQKALVHQDEALLTSIFEELKFYEVGVEELLIEMIQRNIDVLALFKTASLDEIQTFCHFVDQFFAGDFESEAKFIEKIADNLSDSALGLYICYQLYKQMILKPSMPTVELINYLDNYLSLGQALVLEIYNENIYTNEVMLLPTEYHWLALLAQALQVKEQGNLAEYLHLLKQGLEIYPVAKDFITKLMTLAQRELRKQQSIEDELARLANQVKADILKLISEENYAEARAVYQELQQIVPNDESLKAIEQLLTQTSHIDFS</sequence>
<name>A0A366SIV9_9ENTE</name>
<organism evidence="2 3">
    <name type="scientific">Enterococcus cecorum</name>
    <dbReference type="NCBI Taxonomy" id="44008"/>
    <lineage>
        <taxon>Bacteria</taxon>
        <taxon>Bacillati</taxon>
        <taxon>Bacillota</taxon>
        <taxon>Bacilli</taxon>
        <taxon>Lactobacillales</taxon>
        <taxon>Enterococcaceae</taxon>
        <taxon>Enterococcus</taxon>
    </lineage>
</organism>
<accession>A0A366SIV9</accession>
<dbReference type="EMBL" id="LEOY01000002">
    <property type="protein sequence ID" value="RBR31782.1"/>
    <property type="molecule type" value="Genomic_DNA"/>
</dbReference>